<feature type="domain" description="HTH CENPB-type" evidence="2">
    <location>
        <begin position="151"/>
        <end position="222"/>
    </location>
</feature>
<evidence type="ECO:0000256" key="1">
    <source>
        <dbReference type="ARBA" id="ARBA00023125"/>
    </source>
</evidence>
<reference evidence="3" key="1">
    <citation type="submission" date="2021-02" db="EMBL/GenBank/DDBJ databases">
        <authorList>
            <person name="Nowell W R."/>
        </authorList>
    </citation>
    <scope>NUCLEOTIDE SEQUENCE</scope>
</reference>
<dbReference type="EMBL" id="CAJNOJ010000173">
    <property type="protein sequence ID" value="CAF1240827.1"/>
    <property type="molecule type" value="Genomic_DNA"/>
</dbReference>
<dbReference type="Proteomes" id="UP000663852">
    <property type="component" value="Unassembled WGS sequence"/>
</dbReference>
<dbReference type="InterPro" id="IPR009057">
    <property type="entry name" value="Homeodomain-like_sf"/>
</dbReference>
<organism evidence="3 4">
    <name type="scientific">Adineta ricciae</name>
    <name type="common">Rotifer</name>
    <dbReference type="NCBI Taxonomy" id="249248"/>
    <lineage>
        <taxon>Eukaryota</taxon>
        <taxon>Metazoa</taxon>
        <taxon>Spiralia</taxon>
        <taxon>Gnathifera</taxon>
        <taxon>Rotifera</taxon>
        <taxon>Eurotatoria</taxon>
        <taxon>Bdelloidea</taxon>
        <taxon>Adinetida</taxon>
        <taxon>Adinetidae</taxon>
        <taxon>Adineta</taxon>
    </lineage>
</organism>
<protein>
    <recommendedName>
        <fullName evidence="2">HTH CENPB-type domain-containing protein</fullName>
    </recommendedName>
</protein>
<accession>A0A814ZA14</accession>
<keyword evidence="1" id="KW-0238">DNA-binding</keyword>
<dbReference type="SMART" id="SM00674">
    <property type="entry name" value="CENPB"/>
    <property type="match status" value="1"/>
</dbReference>
<dbReference type="OrthoDB" id="5876883at2759"/>
<dbReference type="AlphaFoldDB" id="A0A814ZA14"/>
<evidence type="ECO:0000259" key="2">
    <source>
        <dbReference type="PROSITE" id="PS51253"/>
    </source>
</evidence>
<dbReference type="InterPro" id="IPR006600">
    <property type="entry name" value="HTH_CenpB_DNA-bd_dom"/>
</dbReference>
<name>A0A814ZA14_ADIRI</name>
<evidence type="ECO:0000313" key="4">
    <source>
        <dbReference type="Proteomes" id="UP000663852"/>
    </source>
</evidence>
<dbReference type="Pfam" id="PF03221">
    <property type="entry name" value="HTH_Tnp_Tc5"/>
    <property type="match status" value="1"/>
</dbReference>
<dbReference type="PROSITE" id="PS51253">
    <property type="entry name" value="HTH_CENPB"/>
    <property type="match status" value="1"/>
</dbReference>
<dbReference type="SUPFAM" id="SSF46689">
    <property type="entry name" value="Homeodomain-like"/>
    <property type="match status" value="1"/>
</dbReference>
<proteinExistence type="predicted"/>
<dbReference type="Gene3D" id="1.10.10.60">
    <property type="entry name" value="Homeodomain-like"/>
    <property type="match status" value="1"/>
</dbReference>
<sequence>MINPANVVKIFADRASNSLSSFASAASIVTNRECEVAELLCGVLESITNSHSHSIEVETTLDHELVDDELIDDIEDEDTDEETWDPDWNHDDEDKELCKQFSLDYMTKAINFYDEINPHTGKRKRRWETVKHQFRRIPHQSYLSRFRHYLEKHGTKKQKLEKINDYVFDMFERARENALPVHDIDLRRWALKKAMDESLHNFVASSYWLHSFKNKHNIISRKVTKIVTKRQVEDKTIIKTSADQFIADVRKRLPQYEANEVVNTDQSGIQFELHSNRTLSHKGEKVTTGTVRSINATTHSYTVQPTITLDGQLLSPLYLCLKEPNGRMSENIRSHLFKTSNLVITCSSSGKLSTSLVEYWRDNVLLPSLGKRKKFLLISDCWGGQTYGKGLTVRLLNNVLSIKSPQPQEFFKNDLELYGPFEKCPHDQNVRNSGHVPYSRIGHPLAMYAQMFKKILLEMEHDKQAIKDLANYCRQRFHDNSAEQRVIGEFEREYRPDKAIWWYTRECFTYQMLNRALRTLDGEVIINMGFFLNDLHKQIQRLYHE</sequence>
<evidence type="ECO:0000313" key="3">
    <source>
        <dbReference type="EMBL" id="CAF1240827.1"/>
    </source>
</evidence>
<gene>
    <name evidence="3" type="ORF">EDS130_LOCUS27449</name>
</gene>
<comment type="caution">
    <text evidence="3">The sequence shown here is derived from an EMBL/GenBank/DDBJ whole genome shotgun (WGS) entry which is preliminary data.</text>
</comment>
<dbReference type="GO" id="GO:0003677">
    <property type="term" value="F:DNA binding"/>
    <property type="evidence" value="ECO:0007669"/>
    <property type="project" value="UniProtKB-KW"/>
</dbReference>